<feature type="compositionally biased region" description="Basic and acidic residues" evidence="1">
    <location>
        <begin position="64"/>
        <end position="83"/>
    </location>
</feature>
<comment type="caution">
    <text evidence="2">The sequence shown here is derived from an EMBL/GenBank/DDBJ whole genome shotgun (WGS) entry which is preliminary data.</text>
</comment>
<organism evidence="2 3">
    <name type="scientific">Eumeta variegata</name>
    <name type="common">Bagworm moth</name>
    <name type="synonym">Eumeta japonica</name>
    <dbReference type="NCBI Taxonomy" id="151549"/>
    <lineage>
        <taxon>Eukaryota</taxon>
        <taxon>Metazoa</taxon>
        <taxon>Ecdysozoa</taxon>
        <taxon>Arthropoda</taxon>
        <taxon>Hexapoda</taxon>
        <taxon>Insecta</taxon>
        <taxon>Pterygota</taxon>
        <taxon>Neoptera</taxon>
        <taxon>Endopterygota</taxon>
        <taxon>Lepidoptera</taxon>
        <taxon>Glossata</taxon>
        <taxon>Ditrysia</taxon>
        <taxon>Tineoidea</taxon>
        <taxon>Psychidae</taxon>
        <taxon>Oiketicinae</taxon>
        <taxon>Eumeta</taxon>
    </lineage>
</organism>
<sequence>MDSGVITLCHRAAGDGCTPPPRRRRGERWRPSRLHPLRLVTTSDRARRSISTPATDSRFGFSEPYRKDRPEGPVGFVEEKPEENSPLMHSGRGRAPRPAPPAPVARVTVLYAPTSTL</sequence>
<evidence type="ECO:0000313" key="3">
    <source>
        <dbReference type="Proteomes" id="UP000299102"/>
    </source>
</evidence>
<feature type="region of interest" description="Disordered" evidence="1">
    <location>
        <begin position="36"/>
        <end position="106"/>
    </location>
</feature>
<gene>
    <name evidence="2" type="ORF">EVAR_4804_1</name>
</gene>
<dbReference type="EMBL" id="BGZK01000026">
    <property type="protein sequence ID" value="GBP07443.1"/>
    <property type="molecule type" value="Genomic_DNA"/>
</dbReference>
<dbReference type="AlphaFoldDB" id="A0A4C1SYV5"/>
<evidence type="ECO:0000256" key="1">
    <source>
        <dbReference type="SAM" id="MobiDB-lite"/>
    </source>
</evidence>
<evidence type="ECO:0000313" key="2">
    <source>
        <dbReference type="EMBL" id="GBP07443.1"/>
    </source>
</evidence>
<reference evidence="2 3" key="1">
    <citation type="journal article" date="2019" name="Commun. Biol.">
        <title>The bagworm genome reveals a unique fibroin gene that provides high tensile strength.</title>
        <authorList>
            <person name="Kono N."/>
            <person name="Nakamura H."/>
            <person name="Ohtoshi R."/>
            <person name="Tomita M."/>
            <person name="Numata K."/>
            <person name="Arakawa K."/>
        </authorList>
    </citation>
    <scope>NUCLEOTIDE SEQUENCE [LARGE SCALE GENOMIC DNA]</scope>
</reference>
<name>A0A4C1SYV5_EUMVA</name>
<keyword evidence="3" id="KW-1185">Reference proteome</keyword>
<accession>A0A4C1SYV5</accession>
<proteinExistence type="predicted"/>
<dbReference type="Proteomes" id="UP000299102">
    <property type="component" value="Unassembled WGS sequence"/>
</dbReference>
<protein>
    <submittedName>
        <fullName evidence="2">Uncharacterized protein</fullName>
    </submittedName>
</protein>